<feature type="region of interest" description="Disordered" evidence="1">
    <location>
        <begin position="269"/>
        <end position="308"/>
    </location>
</feature>
<name>A0A4Q5IY37_9ACTN</name>
<feature type="region of interest" description="Disordered" evidence="1">
    <location>
        <begin position="378"/>
        <end position="403"/>
    </location>
</feature>
<dbReference type="InterPro" id="IPR050490">
    <property type="entry name" value="Bact_solute-bd_prot1"/>
</dbReference>
<dbReference type="AlphaFoldDB" id="A0A4Q5IY37"/>
<proteinExistence type="predicted"/>
<dbReference type="EMBL" id="SDPU01000027">
    <property type="protein sequence ID" value="RYU10984.1"/>
    <property type="molecule type" value="Genomic_DNA"/>
</dbReference>
<feature type="compositionally biased region" description="Basic and acidic residues" evidence="1">
    <location>
        <begin position="280"/>
        <end position="290"/>
    </location>
</feature>
<dbReference type="Proteomes" id="UP000291189">
    <property type="component" value="Unassembled WGS sequence"/>
</dbReference>
<feature type="compositionally biased region" description="Low complexity" evidence="1">
    <location>
        <begin position="391"/>
        <end position="403"/>
    </location>
</feature>
<dbReference type="PANTHER" id="PTHR43649:SF30">
    <property type="entry name" value="ABC TRANSPORTER SUBSTRATE-BINDING PROTEIN"/>
    <property type="match status" value="1"/>
</dbReference>
<protein>
    <submittedName>
        <fullName evidence="2">Extracellular solute-binding protein</fullName>
    </submittedName>
</protein>
<evidence type="ECO:0000256" key="1">
    <source>
        <dbReference type="SAM" id="MobiDB-lite"/>
    </source>
</evidence>
<dbReference type="InterPro" id="IPR006059">
    <property type="entry name" value="SBP"/>
</dbReference>
<feature type="compositionally biased region" description="Pro residues" evidence="1">
    <location>
        <begin position="381"/>
        <end position="390"/>
    </location>
</feature>
<accession>A0A4Q5IY37</accession>
<comment type="caution">
    <text evidence="2">The sequence shown here is derived from an EMBL/GenBank/DDBJ whole genome shotgun (WGS) entry which is preliminary data.</text>
</comment>
<sequence>MIFSKCRAPGITGRRWRGGSDIAHQRRTRHPARGGGASETLGRRLHRRDHRLLAVLVVVVLADQRQPQDRDPVADPDHALGVEVAALRVVLGGAVADHVPGAGAALDRDVGEVADVDAVELLQVLRAVLAPGQQHLLGAARGRLVGELRDQLAGLRRRVLRGVVRAVGHLLGADRRDLELVAGARELRRLLVGRRAVLPGELVVEAGHLGGRQQRAGEATGCRVGLLGPAVIGGLGRFCGFRGLVRLRRRRLRRGRLLGDRRTGAGAARGLLAAAGEQQGSRRQEDRDGPAGEAGAGSHGGPPVRDGWVRWQRRRAGRVSRVAPGQFGWRVPIACPEADERDRRGVCGVNGWRRRALDGAVATLAGCLLVAGCSTGNTPEADPPGSPTPGTPSQQQSPTTSDPVTLRLAVYGDGPVRRAFEELADTFSNQHPEVQVQVEKSRTAERASDKLQQQIATGDAPDVFVSDNEHLPGLATADQVLPVDHLLEERGLTFGDSYQRLGLEAFSAEQALQCMPYDVSPQVVFYHPGLVPFRRLIEEGDDPLTPETGWTWEQFGRAARLMSGDGVKGAYVPPELSTLMALVRSAGDDVVDDPREATTLTLDDNGTRAALEEILGVVRDRRITPTQQQLDRRDAFHRFTHEQIGMMVGSKELVPRLRKVEDLDFDVFPLPQLARSVTVADVRGLCISADSAHVEQAADFIAFASQEKGADILAESGGIVPSYLPTLNSLAFTQPGSVPSSVQVFDQAVRRATVTPFVTAWPTLETEMRPEIEKLWYDPLIDLDTLLPRLDADSQRMLAPVTDPDA</sequence>
<dbReference type="Pfam" id="PF13416">
    <property type="entry name" value="SBP_bac_8"/>
    <property type="match status" value="1"/>
</dbReference>
<dbReference type="SUPFAM" id="SSF53850">
    <property type="entry name" value="Periplasmic binding protein-like II"/>
    <property type="match status" value="1"/>
</dbReference>
<organism evidence="2 3">
    <name type="scientific">Nocardioides iriomotensis</name>
    <dbReference type="NCBI Taxonomy" id="715784"/>
    <lineage>
        <taxon>Bacteria</taxon>
        <taxon>Bacillati</taxon>
        <taxon>Actinomycetota</taxon>
        <taxon>Actinomycetes</taxon>
        <taxon>Propionibacteriales</taxon>
        <taxon>Nocardioidaceae</taxon>
        <taxon>Nocardioides</taxon>
    </lineage>
</organism>
<evidence type="ECO:0000313" key="2">
    <source>
        <dbReference type="EMBL" id="RYU10984.1"/>
    </source>
</evidence>
<dbReference type="Gene3D" id="3.40.190.10">
    <property type="entry name" value="Periplasmic binding protein-like II"/>
    <property type="match status" value="1"/>
</dbReference>
<gene>
    <name evidence="2" type="ORF">ETU37_14845</name>
</gene>
<reference evidence="2 3" key="1">
    <citation type="submission" date="2019-01" db="EMBL/GenBank/DDBJ databases">
        <title>Nocardioides guangzhouensis sp. nov., an actinobacterium isolated from soil.</title>
        <authorList>
            <person name="Fu Y."/>
            <person name="Cai Y."/>
            <person name="Lin Z."/>
            <person name="Chen P."/>
        </authorList>
    </citation>
    <scope>NUCLEOTIDE SEQUENCE [LARGE SCALE GENOMIC DNA]</scope>
    <source>
        <strain evidence="2 3">NBRC 105384</strain>
    </source>
</reference>
<dbReference type="OrthoDB" id="3655235at2"/>
<feature type="region of interest" description="Disordered" evidence="1">
    <location>
        <begin position="10"/>
        <end position="41"/>
    </location>
</feature>
<dbReference type="PANTHER" id="PTHR43649">
    <property type="entry name" value="ARABINOSE-BINDING PROTEIN-RELATED"/>
    <property type="match status" value="1"/>
</dbReference>
<keyword evidence="3" id="KW-1185">Reference proteome</keyword>
<evidence type="ECO:0000313" key="3">
    <source>
        <dbReference type="Proteomes" id="UP000291189"/>
    </source>
</evidence>